<dbReference type="GO" id="GO:0006890">
    <property type="term" value="P:retrograde vesicle-mediated transport, Golgi to endoplasmic reticulum"/>
    <property type="evidence" value="ECO:0007669"/>
    <property type="project" value="InterPro"/>
</dbReference>
<sequence length="722" mass="79006">MGEAGVRLRRGAERFRDGEDLRGAAALQAELQGRCSDLETAVADLDSRLRQQLAAYALHADAVGELLGKVRAGLLKLVSLPLDHGGFRGGTEEGSTRGDQITADNLLALAKEVARVETVRTYADTALKLDSLIGDVEDAVSSTMTGKIRLPPSSAKSEGLRLTAIDHLRKTEDILAAIARSRPQWVRLLSAADDRVDRALAVLRPQAIADHRSLLVSLGWPPPLSPSSAENPIVAKSMGSENPLLAMKLDLKYCESFLALCHLQDFQSRRRHFPKWIQKPEFIFALVYKIVRTSPPPWTRSCSRWWTGPGSQVTVAGRSGSLPWPPPCPRTSRRGGPSEVRTSWLHLLDQMMMFDKRAHSLMRSTGVPISAGDEEEQLQRVSSMAVFCDRPDWLDLWAEMELADALEKLKPELKDARNWKTNTIQAAAPPLPLLIRGLEEYKSPAATAAALRRLSALVDRCRPLPSIPLRARFIRLAVAPLVREFADALLCRCQEAEGLTALVDDDALAKVCDAINGARCCESVLVDWCEDVFFLEMAATGEGGGVLQKEMEALRRLGRSGLRRSPRRCCGGSKPQWQEAAPSEEEVGWGTSRSFVGALDYLQGKLRRLEAELNEEDFAALWRGLAAAADRMLLNGALLSGARFSGGGAARFAGDLAALCGVFGAWAGEGLKLLRADDGEVEQALRRGLEHWLREKGLRHLTAADAEKMIKCRVMVNAGISS</sequence>
<dbReference type="PANTHER" id="PTHR13520:SF1">
    <property type="entry name" value="RINT1-LIKE PROTEIN MAG2"/>
    <property type="match status" value="1"/>
</dbReference>
<evidence type="ECO:0000313" key="3">
    <source>
        <dbReference type="Proteomes" id="UP001189122"/>
    </source>
</evidence>
<feature type="region of interest" description="Disordered" evidence="1">
    <location>
        <begin position="317"/>
        <end position="337"/>
    </location>
</feature>
<dbReference type="EMBL" id="CACRZD030000008">
    <property type="protein sequence ID" value="CAA6664500.1"/>
    <property type="molecule type" value="Genomic_DNA"/>
</dbReference>
<dbReference type="GO" id="GO:0070939">
    <property type="term" value="C:Dsl1/NZR complex"/>
    <property type="evidence" value="ECO:0007669"/>
    <property type="project" value="InterPro"/>
</dbReference>
<organism evidence="2">
    <name type="scientific">Spirodela intermedia</name>
    <name type="common">Intermediate duckweed</name>
    <dbReference type="NCBI Taxonomy" id="51605"/>
    <lineage>
        <taxon>Eukaryota</taxon>
        <taxon>Viridiplantae</taxon>
        <taxon>Streptophyta</taxon>
        <taxon>Embryophyta</taxon>
        <taxon>Tracheophyta</taxon>
        <taxon>Spermatophyta</taxon>
        <taxon>Magnoliopsida</taxon>
        <taxon>Liliopsida</taxon>
        <taxon>Araceae</taxon>
        <taxon>Lemnoideae</taxon>
        <taxon>Spirodela</taxon>
    </lineage>
</organism>
<dbReference type="InterPro" id="IPR007528">
    <property type="entry name" value="RINT1_Tip20"/>
</dbReference>
<dbReference type="AlphaFoldDB" id="A0A7I8J532"/>
<dbReference type="Pfam" id="PF04437">
    <property type="entry name" value="RINT1_TIP1"/>
    <property type="match status" value="2"/>
</dbReference>
<accession>A0A7I8J532</accession>
<dbReference type="PANTHER" id="PTHR13520">
    <property type="entry name" value="RAD50-INTERACTING PROTEIN 1 RINT-1"/>
    <property type="match status" value="1"/>
</dbReference>
<dbReference type="GO" id="GO:0006888">
    <property type="term" value="P:endoplasmic reticulum to Golgi vesicle-mediated transport"/>
    <property type="evidence" value="ECO:0007669"/>
    <property type="project" value="InterPro"/>
</dbReference>
<keyword evidence="3" id="KW-1185">Reference proteome</keyword>
<name>A0A7I8J532_SPIIN</name>
<dbReference type="PROSITE" id="PS51386">
    <property type="entry name" value="RINT1_TIP20"/>
    <property type="match status" value="1"/>
</dbReference>
<gene>
    <name evidence="2" type="ORF">SI7747_08010889</name>
</gene>
<evidence type="ECO:0000313" key="2">
    <source>
        <dbReference type="EMBL" id="CAA2625088.1"/>
    </source>
</evidence>
<proteinExistence type="predicted"/>
<dbReference type="Proteomes" id="UP001189122">
    <property type="component" value="Unassembled WGS sequence"/>
</dbReference>
<dbReference type="GO" id="GO:0060628">
    <property type="term" value="P:regulation of ER to Golgi vesicle-mediated transport"/>
    <property type="evidence" value="ECO:0007669"/>
    <property type="project" value="TreeGrafter"/>
</dbReference>
<evidence type="ECO:0000256" key="1">
    <source>
        <dbReference type="SAM" id="MobiDB-lite"/>
    </source>
</evidence>
<reference evidence="2 3" key="1">
    <citation type="submission" date="2019-12" db="EMBL/GenBank/DDBJ databases">
        <authorList>
            <person name="Scholz U."/>
            <person name="Mascher M."/>
            <person name="Fiebig A."/>
        </authorList>
    </citation>
    <scope>NUCLEOTIDE SEQUENCE</scope>
</reference>
<protein>
    <submittedName>
        <fullName evidence="2">Uncharacterized protein</fullName>
    </submittedName>
</protein>
<dbReference type="EMBL" id="LR743595">
    <property type="protein sequence ID" value="CAA2625088.1"/>
    <property type="molecule type" value="Genomic_DNA"/>
</dbReference>